<keyword evidence="3" id="KW-1185">Reference proteome</keyword>
<dbReference type="InParanoid" id="K9TXJ9"/>
<dbReference type="STRING" id="251229.Chro_1380"/>
<dbReference type="eggNOG" id="COG0456">
    <property type="taxonomic scope" value="Bacteria"/>
</dbReference>
<name>K9TXJ9_CHRTP</name>
<gene>
    <name evidence="2" type="ORF">Chro_1380</name>
</gene>
<dbReference type="OrthoDB" id="9805924at2"/>
<dbReference type="CDD" id="cd04301">
    <property type="entry name" value="NAT_SF"/>
    <property type="match status" value="1"/>
</dbReference>
<dbReference type="AlphaFoldDB" id="K9TXJ9"/>
<evidence type="ECO:0000313" key="3">
    <source>
        <dbReference type="Proteomes" id="UP000010384"/>
    </source>
</evidence>
<proteinExistence type="predicted"/>
<accession>K9TXJ9</accession>
<dbReference type="PROSITE" id="PS51186">
    <property type="entry name" value="GNAT"/>
    <property type="match status" value="1"/>
</dbReference>
<evidence type="ECO:0000259" key="1">
    <source>
        <dbReference type="PROSITE" id="PS51186"/>
    </source>
</evidence>
<dbReference type="InterPro" id="IPR016181">
    <property type="entry name" value="Acyl_CoA_acyltransferase"/>
</dbReference>
<protein>
    <submittedName>
        <fullName evidence="2">GCN5-related N-acetyltransferase</fullName>
    </submittedName>
</protein>
<sequence length="141" mass="16142">MMQIKFATSNLDISRCFPVMVQLRSHLTEAEFVNRVQRQQQAGYFLVYVEKNNSIKAVAGCRLMETLIDGQLLYIDDLITDTSERSQGYGSALIDWLIEYAKSQGCVSLQLDSGVQRAAAHRFYFRKGLTISSFRFKRSLQ</sequence>
<feature type="domain" description="N-acetyltransferase" evidence="1">
    <location>
        <begin position="2"/>
        <end position="141"/>
    </location>
</feature>
<keyword evidence="2" id="KW-0808">Transferase</keyword>
<dbReference type="EMBL" id="CP003597">
    <property type="protein sequence ID" value="AFY86906.1"/>
    <property type="molecule type" value="Genomic_DNA"/>
</dbReference>
<dbReference type="HOGENOM" id="CLU_013985_34_2_3"/>
<dbReference type="SUPFAM" id="SSF55729">
    <property type="entry name" value="Acyl-CoA N-acyltransferases (Nat)"/>
    <property type="match status" value="1"/>
</dbReference>
<dbReference type="InterPro" id="IPR000182">
    <property type="entry name" value="GNAT_dom"/>
</dbReference>
<evidence type="ECO:0000313" key="2">
    <source>
        <dbReference type="EMBL" id="AFY86906.1"/>
    </source>
</evidence>
<dbReference type="KEGG" id="cthe:Chro_1380"/>
<dbReference type="Pfam" id="PF00583">
    <property type="entry name" value="Acetyltransf_1"/>
    <property type="match status" value="1"/>
</dbReference>
<dbReference type="Gene3D" id="3.40.630.30">
    <property type="match status" value="1"/>
</dbReference>
<dbReference type="Proteomes" id="UP000010384">
    <property type="component" value="Chromosome"/>
</dbReference>
<reference evidence="2 3" key="1">
    <citation type="submission" date="2012-06" db="EMBL/GenBank/DDBJ databases">
        <title>Finished chromosome of genome of Chroococcidiopsis thermalis PCC 7203.</title>
        <authorList>
            <consortium name="US DOE Joint Genome Institute"/>
            <person name="Gugger M."/>
            <person name="Coursin T."/>
            <person name="Rippka R."/>
            <person name="Tandeau De Marsac N."/>
            <person name="Huntemann M."/>
            <person name="Wei C.-L."/>
            <person name="Han J."/>
            <person name="Detter J.C."/>
            <person name="Han C."/>
            <person name="Tapia R."/>
            <person name="Davenport K."/>
            <person name="Daligault H."/>
            <person name="Erkkila T."/>
            <person name="Gu W."/>
            <person name="Munk A.C.C."/>
            <person name="Teshima H."/>
            <person name="Xu Y."/>
            <person name="Chain P."/>
            <person name="Chen A."/>
            <person name="Krypides N."/>
            <person name="Mavromatis K."/>
            <person name="Markowitz V."/>
            <person name="Szeto E."/>
            <person name="Ivanova N."/>
            <person name="Mikhailova N."/>
            <person name="Ovchinnikova G."/>
            <person name="Pagani I."/>
            <person name="Pati A."/>
            <person name="Goodwin L."/>
            <person name="Peters L."/>
            <person name="Pitluck S."/>
            <person name="Woyke T."/>
            <person name="Kerfeld C."/>
        </authorList>
    </citation>
    <scope>NUCLEOTIDE SEQUENCE [LARGE SCALE GENOMIC DNA]</scope>
    <source>
        <strain evidence="2 3">PCC 7203</strain>
    </source>
</reference>
<dbReference type="GO" id="GO:0016747">
    <property type="term" value="F:acyltransferase activity, transferring groups other than amino-acyl groups"/>
    <property type="evidence" value="ECO:0007669"/>
    <property type="project" value="InterPro"/>
</dbReference>
<organism evidence="2 3">
    <name type="scientific">Chroococcidiopsis thermalis (strain PCC 7203)</name>
    <dbReference type="NCBI Taxonomy" id="251229"/>
    <lineage>
        <taxon>Bacteria</taxon>
        <taxon>Bacillati</taxon>
        <taxon>Cyanobacteriota</taxon>
        <taxon>Cyanophyceae</taxon>
        <taxon>Chroococcidiopsidales</taxon>
        <taxon>Chroococcidiopsidaceae</taxon>
        <taxon>Chroococcidiopsis</taxon>
    </lineage>
</organism>